<comment type="caution">
    <text evidence="5">The sequence shown here is derived from an EMBL/GenBank/DDBJ whole genome shotgun (WGS) entry which is preliminary data.</text>
</comment>
<dbReference type="OMA" id="YVLYMYL"/>
<dbReference type="OrthoDB" id="272302at2759"/>
<protein>
    <submittedName>
        <fullName evidence="5">Uncharacterized protein</fullName>
    </submittedName>
</protein>
<dbReference type="Proteomes" id="UP000037923">
    <property type="component" value="Unassembled WGS sequence"/>
</dbReference>
<dbReference type="PANTHER" id="PTHR13610">
    <property type="entry name" value="METHYLTRANSFERASE DOMAIN-CONTAINING PROTEIN"/>
    <property type="match status" value="1"/>
</dbReference>
<dbReference type="RefSeq" id="XP_015662260.1">
    <property type="nucleotide sequence ID" value="XM_015798782.1"/>
</dbReference>
<proteinExistence type="inferred from homology"/>
<keyword evidence="6" id="KW-1185">Reference proteome</keyword>
<dbReference type="GO" id="GO:0032259">
    <property type="term" value="P:methylation"/>
    <property type="evidence" value="ECO:0007669"/>
    <property type="project" value="UniProtKB-KW"/>
</dbReference>
<accession>A0A0N0VGQ4</accession>
<evidence type="ECO:0000256" key="3">
    <source>
        <dbReference type="ARBA" id="ARBA00022679"/>
    </source>
</evidence>
<dbReference type="GO" id="GO:0005739">
    <property type="term" value="C:mitochondrion"/>
    <property type="evidence" value="ECO:0007669"/>
    <property type="project" value="TreeGrafter"/>
</dbReference>
<dbReference type="InterPro" id="IPR026170">
    <property type="entry name" value="FAM173A/B"/>
</dbReference>
<dbReference type="PANTHER" id="PTHR13610:SF11">
    <property type="entry name" value="METHYLTRANSFERASE DOMAIN-CONTAINING PROTEIN"/>
    <property type="match status" value="1"/>
</dbReference>
<evidence type="ECO:0000313" key="6">
    <source>
        <dbReference type="Proteomes" id="UP000037923"/>
    </source>
</evidence>
<keyword evidence="2" id="KW-0489">Methyltransferase</keyword>
<keyword evidence="4" id="KW-0949">S-adenosyl-L-methionine</keyword>
<reference evidence="5 6" key="1">
    <citation type="submission" date="2015-07" db="EMBL/GenBank/DDBJ databases">
        <title>High-quality genome of monoxenous trypanosomatid Leptomonas pyrrhocoris.</title>
        <authorList>
            <person name="Flegontov P."/>
            <person name="Butenko A."/>
            <person name="Firsov S."/>
            <person name="Vlcek C."/>
            <person name="Logacheva M.D."/>
            <person name="Field M."/>
            <person name="Filatov D."/>
            <person name="Flegontova O."/>
            <person name="Gerasimov E."/>
            <person name="Jackson A.P."/>
            <person name="Kelly S."/>
            <person name="Opperdoes F."/>
            <person name="O'Reilly A."/>
            <person name="Votypka J."/>
            <person name="Yurchenko V."/>
            <person name="Lukes J."/>
        </authorList>
    </citation>
    <scope>NUCLEOTIDE SEQUENCE [LARGE SCALE GENOMIC DNA]</scope>
    <source>
        <strain evidence="5">H10</strain>
    </source>
</reference>
<sequence>MADFAFQWDDGNFISPFVAASEGDMEIFAGWLVARFLTTLTASAPKTAAKRLEMRLTDLGCGDATAILSLAQYVRKGWRELATTVEGSSQSFLHLLVTGVELDDALLVKAEDNAAAFATCIASPTSSPVSVETHFVNADIRFADLDVYFPRHVAIRSSTASVRAAAPPLTSPPYVLYMYLLPDALEVLLEKLLEVLRRGWIVASNRWPIPGLDHLLKERAGHVHVYYQ</sequence>
<dbReference type="GO" id="GO:0016279">
    <property type="term" value="F:protein-lysine N-methyltransferase activity"/>
    <property type="evidence" value="ECO:0007669"/>
    <property type="project" value="InterPro"/>
</dbReference>
<dbReference type="InterPro" id="IPR029063">
    <property type="entry name" value="SAM-dependent_MTases_sf"/>
</dbReference>
<dbReference type="SUPFAM" id="SSF53335">
    <property type="entry name" value="S-adenosyl-L-methionine-dependent methyltransferases"/>
    <property type="match status" value="1"/>
</dbReference>
<keyword evidence="3" id="KW-0808">Transferase</keyword>
<dbReference type="EMBL" id="LGTL01000003">
    <property type="protein sequence ID" value="KPA83821.1"/>
    <property type="molecule type" value="Genomic_DNA"/>
</dbReference>
<evidence type="ECO:0000256" key="1">
    <source>
        <dbReference type="ARBA" id="ARBA00010633"/>
    </source>
</evidence>
<organism evidence="5 6">
    <name type="scientific">Leptomonas pyrrhocoris</name>
    <name type="common">Firebug parasite</name>
    <dbReference type="NCBI Taxonomy" id="157538"/>
    <lineage>
        <taxon>Eukaryota</taxon>
        <taxon>Discoba</taxon>
        <taxon>Euglenozoa</taxon>
        <taxon>Kinetoplastea</taxon>
        <taxon>Metakinetoplastina</taxon>
        <taxon>Trypanosomatida</taxon>
        <taxon>Trypanosomatidae</taxon>
        <taxon>Leishmaniinae</taxon>
        <taxon>Leptomonas</taxon>
    </lineage>
</organism>
<name>A0A0N0VGQ4_LEPPY</name>
<evidence type="ECO:0000256" key="4">
    <source>
        <dbReference type="ARBA" id="ARBA00022691"/>
    </source>
</evidence>
<evidence type="ECO:0000313" key="5">
    <source>
        <dbReference type="EMBL" id="KPA83821.1"/>
    </source>
</evidence>
<dbReference type="VEuPathDB" id="TriTrypDB:LpyrH10_03_1810"/>
<dbReference type="Gene3D" id="3.40.50.150">
    <property type="entry name" value="Vaccinia Virus protein VP39"/>
    <property type="match status" value="1"/>
</dbReference>
<gene>
    <name evidence="5" type="ORF">ABB37_02030</name>
</gene>
<evidence type="ECO:0000256" key="2">
    <source>
        <dbReference type="ARBA" id="ARBA00022603"/>
    </source>
</evidence>
<comment type="similarity">
    <text evidence="1">Belongs to the ANT/ATPSC lysine N-methyltransferase family.</text>
</comment>
<dbReference type="GeneID" id="26902325"/>
<dbReference type="GO" id="GO:1905706">
    <property type="term" value="P:regulation of mitochondrial ATP synthesis coupled proton transport"/>
    <property type="evidence" value="ECO:0007669"/>
    <property type="project" value="TreeGrafter"/>
</dbReference>
<dbReference type="AlphaFoldDB" id="A0A0N0VGQ4"/>